<dbReference type="Proteomes" id="UP000694420">
    <property type="component" value="Unplaced"/>
</dbReference>
<dbReference type="SUPFAM" id="SSF103025">
    <property type="entry name" value="Folate-binding domain"/>
    <property type="match status" value="1"/>
</dbReference>
<organism evidence="7 8">
    <name type="scientific">Nothoprocta perdicaria</name>
    <name type="common">Chilean tinamou</name>
    <name type="synonym">Crypturus perdicarius</name>
    <dbReference type="NCBI Taxonomy" id="30464"/>
    <lineage>
        <taxon>Eukaryota</taxon>
        <taxon>Metazoa</taxon>
        <taxon>Chordata</taxon>
        <taxon>Craniata</taxon>
        <taxon>Vertebrata</taxon>
        <taxon>Euteleostomi</taxon>
        <taxon>Archelosauria</taxon>
        <taxon>Archosauria</taxon>
        <taxon>Dinosauria</taxon>
        <taxon>Saurischia</taxon>
        <taxon>Theropoda</taxon>
        <taxon>Coelurosauria</taxon>
        <taxon>Aves</taxon>
        <taxon>Palaeognathae</taxon>
        <taxon>Tinamiformes</taxon>
        <taxon>Tinamidae</taxon>
        <taxon>Nothoprocta</taxon>
    </lineage>
</organism>
<keyword evidence="3" id="KW-0819">tRNA processing</keyword>
<keyword evidence="4" id="KW-0547">Nucleotide-binding</keyword>
<dbReference type="CDD" id="cd14858">
    <property type="entry name" value="TrmE_N"/>
    <property type="match status" value="1"/>
</dbReference>
<proteinExistence type="inferred from homology"/>
<comment type="subcellular location">
    <subcellularLocation>
        <location evidence="1">Mitochondrion</location>
    </subcellularLocation>
</comment>
<feature type="domain" description="GTP-binding protein TrmE N-terminal" evidence="6">
    <location>
        <begin position="40"/>
        <end position="157"/>
    </location>
</feature>
<dbReference type="Gene3D" id="3.30.1360.120">
    <property type="entry name" value="Probable tRNA modification gtpase trme, domain 1"/>
    <property type="match status" value="1"/>
</dbReference>
<evidence type="ECO:0000313" key="8">
    <source>
        <dbReference type="Proteomes" id="UP000694420"/>
    </source>
</evidence>
<evidence type="ECO:0000313" key="7">
    <source>
        <dbReference type="Ensembl" id="ENSNPEP00000002615.1"/>
    </source>
</evidence>
<dbReference type="FunFam" id="3.30.1360.120:FF:000007">
    <property type="entry name" value="tRNA modification GTPase GTPBP3, mitochondrial"/>
    <property type="match status" value="1"/>
</dbReference>
<dbReference type="Pfam" id="PF10396">
    <property type="entry name" value="TrmE_N"/>
    <property type="match status" value="1"/>
</dbReference>
<dbReference type="InterPro" id="IPR027266">
    <property type="entry name" value="TrmE/GcvT-like"/>
</dbReference>
<evidence type="ECO:0000256" key="4">
    <source>
        <dbReference type="ARBA" id="ARBA00022741"/>
    </source>
</evidence>
<evidence type="ECO:0000256" key="2">
    <source>
        <dbReference type="ARBA" id="ARBA00011043"/>
    </source>
</evidence>
<dbReference type="SUPFAM" id="SSF116878">
    <property type="entry name" value="TrmE connector domain"/>
    <property type="match status" value="1"/>
</dbReference>
<evidence type="ECO:0000256" key="5">
    <source>
        <dbReference type="ARBA" id="ARBA00023134"/>
    </source>
</evidence>
<dbReference type="GO" id="GO:0002098">
    <property type="term" value="P:tRNA wobble uridine modification"/>
    <property type="evidence" value="ECO:0007669"/>
    <property type="project" value="TreeGrafter"/>
</dbReference>
<dbReference type="AlphaFoldDB" id="A0A8C6YRA9"/>
<dbReference type="PANTHER" id="PTHR42714:SF2">
    <property type="entry name" value="TRNA MODIFICATION GTPASE GTPBP3, MITOCHONDRIAL"/>
    <property type="match status" value="1"/>
</dbReference>
<sequence>MGKGVLHPFWDVGQEHPLPPRCVPPRRQMRHLCSAAHGDTVFALSSGHGKCGVAVIRASGPGCRAALQSLTGRPAPPPPRVLALRRIRDPATNEPLDCGLVAWFPGPRSFTGEDCCELHVHGGPAVVSGVLQALGRVPGLRPAEPGEFSRRAFRNGKLDLTAAEGLRDLVQAETEAQRRQALRQMDGELGRLYQRWSDLLTQARARGGRTPGPRRQPARG</sequence>
<dbReference type="GO" id="GO:0005525">
    <property type="term" value="F:GTP binding"/>
    <property type="evidence" value="ECO:0007669"/>
    <property type="project" value="UniProtKB-KW"/>
</dbReference>
<protein>
    <recommendedName>
        <fullName evidence="6">GTP-binding protein TrmE N-terminal domain-containing protein</fullName>
    </recommendedName>
</protein>
<dbReference type="InterPro" id="IPR027368">
    <property type="entry name" value="MnmE_dom2"/>
</dbReference>
<accession>A0A8C6YRA9</accession>
<evidence type="ECO:0000259" key="6">
    <source>
        <dbReference type="Pfam" id="PF10396"/>
    </source>
</evidence>
<dbReference type="GO" id="GO:0005739">
    <property type="term" value="C:mitochondrion"/>
    <property type="evidence" value="ECO:0007669"/>
    <property type="project" value="UniProtKB-SubCell"/>
</dbReference>
<evidence type="ECO:0000256" key="1">
    <source>
        <dbReference type="ARBA" id="ARBA00004173"/>
    </source>
</evidence>
<dbReference type="Ensembl" id="ENSNPET00000002667.1">
    <property type="protein sequence ID" value="ENSNPEP00000002615.1"/>
    <property type="gene ID" value="ENSNPEG00000002023.1"/>
</dbReference>
<dbReference type="GO" id="GO:0030488">
    <property type="term" value="P:tRNA methylation"/>
    <property type="evidence" value="ECO:0007669"/>
    <property type="project" value="TreeGrafter"/>
</dbReference>
<name>A0A8C6YRA9_NOTPE</name>
<dbReference type="PANTHER" id="PTHR42714">
    <property type="entry name" value="TRNA MODIFICATION GTPASE GTPBP3"/>
    <property type="match status" value="1"/>
</dbReference>
<evidence type="ECO:0000256" key="3">
    <source>
        <dbReference type="ARBA" id="ARBA00022694"/>
    </source>
</evidence>
<keyword evidence="8" id="KW-1185">Reference proteome</keyword>
<keyword evidence="5" id="KW-0342">GTP-binding</keyword>
<comment type="similarity">
    <text evidence="2">Belongs to the TRAFAC class TrmE-Era-EngA-EngB-Septin-like GTPase superfamily. TrmE GTPase family.</text>
</comment>
<dbReference type="Gene3D" id="1.20.120.430">
    <property type="entry name" value="tRNA modification GTPase MnmE domain 2"/>
    <property type="match status" value="1"/>
</dbReference>
<reference evidence="7" key="1">
    <citation type="submission" date="2025-08" db="UniProtKB">
        <authorList>
            <consortium name="Ensembl"/>
        </authorList>
    </citation>
    <scope>IDENTIFICATION</scope>
</reference>
<dbReference type="InterPro" id="IPR018948">
    <property type="entry name" value="GTP-bd_TrmE_N"/>
</dbReference>
<reference evidence="7" key="2">
    <citation type="submission" date="2025-09" db="UniProtKB">
        <authorList>
            <consortium name="Ensembl"/>
        </authorList>
    </citation>
    <scope>IDENTIFICATION</scope>
</reference>